<accession>A0A0G1VY39</accession>
<keyword evidence="4" id="KW-0808">Transferase</keyword>
<feature type="non-terminal residue" evidence="10">
    <location>
        <position position="297"/>
    </location>
</feature>
<protein>
    <recommendedName>
        <fullName evidence="9">Glycosyltransferase RgtA/B/C/D-like domain-containing protein</fullName>
    </recommendedName>
</protein>
<feature type="transmembrane region" description="Helical" evidence="8">
    <location>
        <begin position="164"/>
        <end position="180"/>
    </location>
</feature>
<dbReference type="EMBL" id="LCQD01000020">
    <property type="protein sequence ID" value="KKW11381.1"/>
    <property type="molecule type" value="Genomic_DNA"/>
</dbReference>
<dbReference type="PANTHER" id="PTHR33908">
    <property type="entry name" value="MANNOSYLTRANSFERASE YKCB-RELATED"/>
    <property type="match status" value="1"/>
</dbReference>
<dbReference type="Proteomes" id="UP000034588">
    <property type="component" value="Unassembled WGS sequence"/>
</dbReference>
<gene>
    <name evidence="10" type="ORF">UY48_C0020G0009</name>
</gene>
<feature type="transmembrane region" description="Helical" evidence="8">
    <location>
        <begin position="139"/>
        <end position="157"/>
    </location>
</feature>
<dbReference type="InterPro" id="IPR050297">
    <property type="entry name" value="LipidA_mod_glycosyltrf_83"/>
</dbReference>
<evidence type="ECO:0000256" key="8">
    <source>
        <dbReference type="SAM" id="Phobius"/>
    </source>
</evidence>
<evidence type="ECO:0000256" key="7">
    <source>
        <dbReference type="ARBA" id="ARBA00023136"/>
    </source>
</evidence>
<evidence type="ECO:0000256" key="2">
    <source>
        <dbReference type="ARBA" id="ARBA00022475"/>
    </source>
</evidence>
<comment type="subcellular location">
    <subcellularLocation>
        <location evidence="1">Cell membrane</location>
        <topology evidence="1">Multi-pass membrane protein</topology>
    </subcellularLocation>
</comment>
<reference evidence="10 11" key="1">
    <citation type="journal article" date="2015" name="Nature">
        <title>rRNA introns, odd ribosomes, and small enigmatic genomes across a large radiation of phyla.</title>
        <authorList>
            <person name="Brown C.T."/>
            <person name="Hug L.A."/>
            <person name="Thomas B.C."/>
            <person name="Sharon I."/>
            <person name="Castelle C.J."/>
            <person name="Singh A."/>
            <person name="Wilkins M.J."/>
            <person name="Williams K.H."/>
            <person name="Banfield J.F."/>
        </authorList>
    </citation>
    <scope>NUCLEOTIDE SEQUENCE [LARGE SCALE GENOMIC DNA]</scope>
</reference>
<feature type="domain" description="Glycosyltransferase RgtA/B/C/D-like" evidence="9">
    <location>
        <begin position="66"/>
        <end position="227"/>
    </location>
</feature>
<dbReference type="InterPro" id="IPR038731">
    <property type="entry name" value="RgtA/B/C-like"/>
</dbReference>
<evidence type="ECO:0000256" key="1">
    <source>
        <dbReference type="ARBA" id="ARBA00004651"/>
    </source>
</evidence>
<feature type="transmembrane region" description="Helical" evidence="8">
    <location>
        <begin position="209"/>
        <end position="228"/>
    </location>
</feature>
<dbReference type="GO" id="GO:0005886">
    <property type="term" value="C:plasma membrane"/>
    <property type="evidence" value="ECO:0007669"/>
    <property type="project" value="UniProtKB-SubCell"/>
</dbReference>
<evidence type="ECO:0000313" key="11">
    <source>
        <dbReference type="Proteomes" id="UP000034588"/>
    </source>
</evidence>
<feature type="transmembrane region" description="Helical" evidence="8">
    <location>
        <begin position="86"/>
        <end position="105"/>
    </location>
</feature>
<dbReference type="GO" id="GO:0010041">
    <property type="term" value="P:response to iron(III) ion"/>
    <property type="evidence" value="ECO:0007669"/>
    <property type="project" value="TreeGrafter"/>
</dbReference>
<name>A0A0G1VY39_9BACT</name>
<evidence type="ECO:0000259" key="9">
    <source>
        <dbReference type="Pfam" id="PF13231"/>
    </source>
</evidence>
<dbReference type="PANTHER" id="PTHR33908:SF3">
    <property type="entry name" value="UNDECAPRENYL PHOSPHATE-ALPHA-4-AMINO-4-DEOXY-L-ARABINOSE ARABINOSYL TRANSFERASE"/>
    <property type="match status" value="1"/>
</dbReference>
<evidence type="ECO:0000256" key="6">
    <source>
        <dbReference type="ARBA" id="ARBA00022989"/>
    </source>
</evidence>
<keyword evidence="6 8" id="KW-1133">Transmembrane helix</keyword>
<evidence type="ECO:0000256" key="5">
    <source>
        <dbReference type="ARBA" id="ARBA00022692"/>
    </source>
</evidence>
<dbReference type="Pfam" id="PF13231">
    <property type="entry name" value="PMT_2"/>
    <property type="match status" value="1"/>
</dbReference>
<sequence length="297" mass="33397">MKKISLIIIVSVALLFRVYHVNVNPPSLSWDEVSIGYNAYSILKTGRDEHGRFLPFDTFVAYGDYKPPLAIYATVPFVALFGLNELAVRIPSALFGVLTVFLTYFLVKELVKQKSDALALLSAGLLAASPWHINLSRGGFEANIALFFAILGVWFVFKARNTPRYWLFAWLPFVAAIYTFNSSRVFAVLLAPALILFTWKAIKKNIRQFLFGILIAVITLTPIVPHLVSKEARLRFTEVNIFTDASVVTTANTRIEREGGTLLSKILNNRRVGYARSYALHFLDNLQPEFLFVRGDG</sequence>
<proteinExistence type="predicted"/>
<keyword evidence="5 8" id="KW-0812">Transmembrane</keyword>
<evidence type="ECO:0000313" key="10">
    <source>
        <dbReference type="EMBL" id="KKW11381.1"/>
    </source>
</evidence>
<organism evidence="10 11">
    <name type="scientific">Candidatus Gottesmanbacteria bacterium GW2011_GWB1_49_7</name>
    <dbReference type="NCBI Taxonomy" id="1618448"/>
    <lineage>
        <taxon>Bacteria</taxon>
        <taxon>Candidatus Gottesmaniibacteriota</taxon>
    </lineage>
</organism>
<dbReference type="GO" id="GO:0016763">
    <property type="term" value="F:pentosyltransferase activity"/>
    <property type="evidence" value="ECO:0007669"/>
    <property type="project" value="TreeGrafter"/>
</dbReference>
<dbReference type="AlphaFoldDB" id="A0A0G1VY39"/>
<comment type="caution">
    <text evidence="10">The sequence shown here is derived from an EMBL/GenBank/DDBJ whole genome shotgun (WGS) entry which is preliminary data.</text>
</comment>
<feature type="transmembrane region" description="Helical" evidence="8">
    <location>
        <begin position="186"/>
        <end position="202"/>
    </location>
</feature>
<evidence type="ECO:0000256" key="4">
    <source>
        <dbReference type="ARBA" id="ARBA00022679"/>
    </source>
</evidence>
<keyword evidence="3" id="KW-0328">Glycosyltransferase</keyword>
<keyword evidence="7 8" id="KW-0472">Membrane</keyword>
<evidence type="ECO:0000256" key="3">
    <source>
        <dbReference type="ARBA" id="ARBA00022676"/>
    </source>
</evidence>
<dbReference type="GO" id="GO:0009103">
    <property type="term" value="P:lipopolysaccharide biosynthetic process"/>
    <property type="evidence" value="ECO:0007669"/>
    <property type="project" value="UniProtKB-ARBA"/>
</dbReference>
<keyword evidence="2" id="KW-1003">Cell membrane</keyword>